<reference evidence="2" key="2">
    <citation type="journal article" date="2015" name="Data Brief">
        <title>Shoot transcriptome of the giant reed, Arundo donax.</title>
        <authorList>
            <person name="Barrero R.A."/>
            <person name="Guerrero F.D."/>
            <person name="Moolhuijzen P."/>
            <person name="Goolsby J.A."/>
            <person name="Tidwell J."/>
            <person name="Bellgard S.E."/>
            <person name="Bellgard M.I."/>
        </authorList>
    </citation>
    <scope>NUCLEOTIDE SEQUENCE</scope>
    <source>
        <tissue evidence="2">Shoot tissue taken approximately 20 cm above the soil surface</tissue>
    </source>
</reference>
<accession>A0A0A9DCF6</accession>
<proteinExistence type="predicted"/>
<evidence type="ECO:0000256" key="1">
    <source>
        <dbReference type="SAM" id="MobiDB-lite"/>
    </source>
</evidence>
<evidence type="ECO:0000313" key="2">
    <source>
        <dbReference type="EMBL" id="JAD86254.1"/>
    </source>
</evidence>
<dbReference type="AlphaFoldDB" id="A0A0A9DCF6"/>
<name>A0A0A9DCF6_ARUDO</name>
<sequence>MRLHSAALPKAANGGDSSWRRARLALLPRGSWPPLCRGPPSVDPGPRMRALSKTVTGSPPARHSVGAPTGGRLLHGGMTATTRDGAWMSGGHLGLPYCAF</sequence>
<organism evidence="2">
    <name type="scientific">Arundo donax</name>
    <name type="common">Giant reed</name>
    <name type="synonym">Donax arundinaceus</name>
    <dbReference type="NCBI Taxonomy" id="35708"/>
    <lineage>
        <taxon>Eukaryota</taxon>
        <taxon>Viridiplantae</taxon>
        <taxon>Streptophyta</taxon>
        <taxon>Embryophyta</taxon>
        <taxon>Tracheophyta</taxon>
        <taxon>Spermatophyta</taxon>
        <taxon>Magnoliopsida</taxon>
        <taxon>Liliopsida</taxon>
        <taxon>Poales</taxon>
        <taxon>Poaceae</taxon>
        <taxon>PACMAD clade</taxon>
        <taxon>Arundinoideae</taxon>
        <taxon>Arundineae</taxon>
        <taxon>Arundo</taxon>
    </lineage>
</organism>
<feature type="region of interest" description="Disordered" evidence="1">
    <location>
        <begin position="33"/>
        <end position="77"/>
    </location>
</feature>
<protein>
    <submittedName>
        <fullName evidence="2">Uncharacterized protein</fullName>
    </submittedName>
</protein>
<dbReference type="EMBL" id="GBRH01211641">
    <property type="protein sequence ID" value="JAD86254.1"/>
    <property type="molecule type" value="Transcribed_RNA"/>
</dbReference>
<reference evidence="2" key="1">
    <citation type="submission" date="2014-09" db="EMBL/GenBank/DDBJ databases">
        <authorList>
            <person name="Magalhaes I.L.F."/>
            <person name="Oliveira U."/>
            <person name="Santos F.R."/>
            <person name="Vidigal T.H.D.A."/>
            <person name="Brescovit A.D."/>
            <person name="Santos A.J."/>
        </authorList>
    </citation>
    <scope>NUCLEOTIDE SEQUENCE</scope>
    <source>
        <tissue evidence="2">Shoot tissue taken approximately 20 cm above the soil surface</tissue>
    </source>
</reference>